<feature type="compositionally biased region" description="Basic and acidic residues" evidence="22">
    <location>
        <begin position="152"/>
        <end position="161"/>
    </location>
</feature>
<dbReference type="Pfam" id="PF01163">
    <property type="entry name" value="RIO1"/>
    <property type="match status" value="1"/>
</dbReference>
<comment type="similarity">
    <text evidence="3 18">Belongs to the protein kinase superfamily. RIO-type Ser/Thr kinase family.</text>
</comment>
<evidence type="ECO:0000256" key="9">
    <source>
        <dbReference type="ARBA" id="ARBA00022679"/>
    </source>
</evidence>
<dbReference type="GO" id="GO:0004674">
    <property type="term" value="F:protein serine/threonine kinase activity"/>
    <property type="evidence" value="ECO:0007669"/>
    <property type="project" value="UniProtKB-KW"/>
</dbReference>
<evidence type="ECO:0000256" key="6">
    <source>
        <dbReference type="ARBA" id="ARBA00022490"/>
    </source>
</evidence>
<evidence type="ECO:0000256" key="5">
    <source>
        <dbReference type="ARBA" id="ARBA00016038"/>
    </source>
</evidence>
<evidence type="ECO:0000256" key="13">
    <source>
        <dbReference type="ARBA" id="ARBA00022801"/>
    </source>
</evidence>
<dbReference type="AlphaFoldDB" id="A0A2N1JD06"/>
<evidence type="ECO:0000256" key="17">
    <source>
        <dbReference type="ARBA" id="ARBA00048679"/>
    </source>
</evidence>
<dbReference type="EMBL" id="KZ454989">
    <property type="protein sequence ID" value="PKI84419.1"/>
    <property type="molecule type" value="Genomic_DNA"/>
</dbReference>
<evidence type="ECO:0000256" key="15">
    <source>
        <dbReference type="ARBA" id="ARBA00022842"/>
    </source>
</evidence>
<proteinExistence type="inferred from homology"/>
<accession>A0A2N1JD06</accession>
<feature type="region of interest" description="Disordered" evidence="22">
    <location>
        <begin position="1"/>
        <end position="36"/>
    </location>
</feature>
<dbReference type="InterPro" id="IPR017407">
    <property type="entry name" value="Ser/Thr_kinase_Rio1"/>
</dbReference>
<dbReference type="InterPro" id="IPR018934">
    <property type="entry name" value="RIO_dom"/>
</dbReference>
<feature type="compositionally biased region" description="Acidic residues" evidence="22">
    <location>
        <begin position="515"/>
        <end position="537"/>
    </location>
</feature>
<feature type="region of interest" description="Disordered" evidence="22">
    <location>
        <begin position="135"/>
        <end position="163"/>
    </location>
</feature>
<dbReference type="InterPro" id="IPR008266">
    <property type="entry name" value="Tyr_kinase_AS"/>
</dbReference>
<dbReference type="PROSITE" id="PS01245">
    <property type="entry name" value="RIO1"/>
    <property type="match status" value="1"/>
</dbReference>
<evidence type="ECO:0000256" key="8">
    <source>
        <dbReference type="ARBA" id="ARBA00022527"/>
    </source>
</evidence>
<dbReference type="GO" id="GO:0042254">
    <property type="term" value="P:ribosome biogenesis"/>
    <property type="evidence" value="ECO:0007669"/>
    <property type="project" value="UniProtKB-KW"/>
</dbReference>
<feature type="active site" description="Proton acceptor" evidence="19">
    <location>
        <position position="338"/>
    </location>
</feature>
<dbReference type="InterPro" id="IPR000687">
    <property type="entry name" value="RIO_kinase"/>
</dbReference>
<keyword evidence="14 18" id="KW-0067">ATP-binding</keyword>
<keyword evidence="9 18" id="KW-0808">Transferase</keyword>
<feature type="region of interest" description="Disordered" evidence="22">
    <location>
        <begin position="514"/>
        <end position="590"/>
    </location>
</feature>
<protein>
    <recommendedName>
        <fullName evidence="5 18">Serine/threonine-protein kinase RIO1</fullName>
        <ecNumber evidence="4 18">2.7.11.1</ecNumber>
    </recommendedName>
</protein>
<evidence type="ECO:0000256" key="10">
    <source>
        <dbReference type="ARBA" id="ARBA00022723"/>
    </source>
</evidence>
<dbReference type="InterPro" id="IPR011009">
    <property type="entry name" value="Kinase-like_dom_sf"/>
</dbReference>
<sequence length="590" mass="66289">MEAAASLSSSSESYTSDDEEIRAYGDVDDADWELSRGGTSTLDTYADFTKQYNRARQIASAVHERRNERHAGHVTAGAVALPPLNRVRRAATPAKQAGASEESVPHTSKTAAQISALAQYANCIHIDKQYDPSLGAGGSVDSRVPRKTNQPDNKRKDKADRATLQQVLDPRTLVILYKMIRRELLEVVNGCVSTGKEASVFHAMMPAREGQCAKSAAVKIYKTSILVFKDRDRYVSGEYRFRHGYSRHNPRKMVRLWAEKEMRNLKRLVNAGLRAPNPIELRDHVLVMQFLGDADGWASPRLKDAEPHIPADAWPRLYCQLMASVRRMYHQCRLVHADLSEYNILYHEDHLWIIDVSQSVEHDHPHAFDFLREDISHVEEYFGKRGVQTLGLRRAFHFIVRGAPQVRHGGLAGLEKLELADAQIDDAVLHAEVGGPKDESEAGLVAQIQQLLEEEVAEDAAQHEEAVFRQSYIPRNLDEVFDPERDAQVTQEGQSHTLIYSGVSGMDQVLAEHNAEEDDKEDDTTESELENDSDSDSSDSSSDALAQGSTKALRKEHKKQVKAANRERRKTKMPKAEKKRKMKKSSGKKK</sequence>
<evidence type="ECO:0000256" key="7">
    <source>
        <dbReference type="ARBA" id="ARBA00022517"/>
    </source>
</evidence>
<evidence type="ECO:0000256" key="18">
    <source>
        <dbReference type="PIRNR" id="PIRNR038147"/>
    </source>
</evidence>
<dbReference type="GO" id="GO:0106310">
    <property type="term" value="F:protein serine kinase activity"/>
    <property type="evidence" value="ECO:0007669"/>
    <property type="project" value="RHEA"/>
</dbReference>
<gene>
    <name evidence="24" type="primary">RIO1</name>
    <name evidence="24" type="ORF">MVES_001705</name>
</gene>
<feature type="domain" description="RIO kinase" evidence="23">
    <location>
        <begin position="157"/>
        <end position="401"/>
    </location>
</feature>
<dbReference type="OrthoDB" id="205248at2759"/>
<feature type="active site" description="4-aspartylphosphate intermediate" evidence="19">
    <location>
        <position position="355"/>
    </location>
</feature>
<dbReference type="GO" id="GO:0005737">
    <property type="term" value="C:cytoplasm"/>
    <property type="evidence" value="ECO:0007669"/>
    <property type="project" value="UniProtKB-SubCell"/>
</dbReference>
<dbReference type="RefSeq" id="XP_056062620.1">
    <property type="nucleotide sequence ID" value="XM_056206645.1"/>
</dbReference>
<feature type="compositionally biased region" description="Basic residues" evidence="22">
    <location>
        <begin position="552"/>
        <end position="590"/>
    </location>
</feature>
<keyword evidence="12 18" id="KW-0418">Kinase</keyword>
<evidence type="ECO:0000256" key="3">
    <source>
        <dbReference type="ARBA" id="ARBA00009196"/>
    </source>
</evidence>
<keyword evidence="13" id="KW-0378">Hydrolase</keyword>
<dbReference type="PANTHER" id="PTHR45723">
    <property type="entry name" value="SERINE/THREONINE-PROTEIN KINASE RIO1"/>
    <property type="match status" value="1"/>
</dbReference>
<dbReference type="GeneID" id="80901311"/>
<dbReference type="Gene3D" id="1.10.510.10">
    <property type="entry name" value="Transferase(Phosphotransferase) domain 1"/>
    <property type="match status" value="1"/>
</dbReference>
<name>A0A2N1JD06_9BASI</name>
<feature type="binding site" evidence="20">
    <location>
        <position position="219"/>
    </location>
    <ligand>
        <name>ATP</name>
        <dbReference type="ChEBI" id="CHEBI:30616"/>
    </ligand>
</feature>
<evidence type="ECO:0000313" key="25">
    <source>
        <dbReference type="Proteomes" id="UP000232875"/>
    </source>
</evidence>
<keyword evidence="25" id="KW-1185">Reference proteome</keyword>
<dbReference type="Gene3D" id="3.30.200.20">
    <property type="entry name" value="Phosphorylase Kinase, domain 1"/>
    <property type="match status" value="1"/>
</dbReference>
<dbReference type="InterPro" id="IPR051272">
    <property type="entry name" value="RIO-type_Ser/Thr_kinase"/>
</dbReference>
<evidence type="ECO:0000256" key="16">
    <source>
        <dbReference type="ARBA" id="ARBA00047899"/>
    </source>
</evidence>
<comment type="subcellular location">
    <subcellularLocation>
        <location evidence="2">Cytoplasm</location>
    </subcellularLocation>
</comment>
<evidence type="ECO:0000256" key="14">
    <source>
        <dbReference type="ARBA" id="ARBA00022840"/>
    </source>
</evidence>
<dbReference type="PROSITE" id="PS00109">
    <property type="entry name" value="PROTEIN_KINASE_TYR"/>
    <property type="match status" value="1"/>
</dbReference>
<feature type="binding site" evidence="21">
    <location>
        <position position="355"/>
    </location>
    <ligand>
        <name>Mg(2+)</name>
        <dbReference type="ChEBI" id="CHEBI:18420"/>
    </ligand>
</feature>
<keyword evidence="7" id="KW-0690">Ribosome biogenesis</keyword>
<evidence type="ECO:0000256" key="12">
    <source>
        <dbReference type="ARBA" id="ARBA00022777"/>
    </source>
</evidence>
<dbReference type="SUPFAM" id="SSF56112">
    <property type="entry name" value="Protein kinase-like (PK-like)"/>
    <property type="match status" value="1"/>
</dbReference>
<dbReference type="InterPro" id="IPR018935">
    <property type="entry name" value="RIO_kinase_CS"/>
</dbReference>
<evidence type="ECO:0000256" key="2">
    <source>
        <dbReference type="ARBA" id="ARBA00004496"/>
    </source>
</evidence>
<keyword evidence="10" id="KW-0479">Metal-binding</keyword>
<dbReference type="STRING" id="2020962.A0A2N1JD06"/>
<keyword evidence="6" id="KW-0963">Cytoplasm</keyword>
<keyword evidence="11 18" id="KW-0547">Nucleotide-binding</keyword>
<evidence type="ECO:0000256" key="4">
    <source>
        <dbReference type="ARBA" id="ARBA00012513"/>
    </source>
</evidence>
<dbReference type="CDD" id="cd05147">
    <property type="entry name" value="RIO1_euk"/>
    <property type="match status" value="1"/>
</dbReference>
<evidence type="ECO:0000256" key="1">
    <source>
        <dbReference type="ARBA" id="ARBA00001946"/>
    </source>
</evidence>
<feature type="compositionally biased region" description="Acidic residues" evidence="22">
    <location>
        <begin position="15"/>
        <end position="32"/>
    </location>
</feature>
<feature type="binding site" evidence="21">
    <location>
        <position position="343"/>
    </location>
    <ligand>
        <name>Mg(2+)</name>
        <dbReference type="ChEBI" id="CHEBI:18420"/>
    </ligand>
</feature>
<evidence type="ECO:0000256" key="11">
    <source>
        <dbReference type="ARBA" id="ARBA00022741"/>
    </source>
</evidence>
<reference evidence="24 25" key="1">
    <citation type="submission" date="2017-10" db="EMBL/GenBank/DDBJ databases">
        <title>A novel species of cold-tolerant Malassezia isolated from bats.</title>
        <authorList>
            <person name="Lorch J.M."/>
            <person name="Palmer J.M."/>
            <person name="Vanderwolf K.J."/>
            <person name="Schmidt K.Z."/>
            <person name="Verant M.L."/>
            <person name="Weller T.J."/>
            <person name="Blehert D.S."/>
        </authorList>
    </citation>
    <scope>NUCLEOTIDE SEQUENCE [LARGE SCALE GENOMIC DNA]</scope>
    <source>
        <strain evidence="24 25">NWHC:44797-103</strain>
    </source>
</reference>
<comment type="catalytic activity">
    <reaction evidence="16 18">
        <text>L-threonyl-[protein] + ATP = O-phospho-L-threonyl-[protein] + ADP + H(+)</text>
        <dbReference type="Rhea" id="RHEA:46608"/>
        <dbReference type="Rhea" id="RHEA-COMP:11060"/>
        <dbReference type="Rhea" id="RHEA-COMP:11605"/>
        <dbReference type="ChEBI" id="CHEBI:15378"/>
        <dbReference type="ChEBI" id="CHEBI:30013"/>
        <dbReference type="ChEBI" id="CHEBI:30616"/>
        <dbReference type="ChEBI" id="CHEBI:61977"/>
        <dbReference type="ChEBI" id="CHEBI:456216"/>
        <dbReference type="EC" id="2.7.11.1"/>
    </reaction>
</comment>
<feature type="compositionally biased region" description="Low complexity" evidence="22">
    <location>
        <begin position="1"/>
        <end position="14"/>
    </location>
</feature>
<evidence type="ECO:0000256" key="21">
    <source>
        <dbReference type="PIRSR" id="PIRSR038147-3"/>
    </source>
</evidence>
<evidence type="ECO:0000256" key="20">
    <source>
        <dbReference type="PIRSR" id="PIRSR038147-2"/>
    </source>
</evidence>
<organism evidence="24 25">
    <name type="scientific">Malassezia vespertilionis</name>
    <dbReference type="NCBI Taxonomy" id="2020962"/>
    <lineage>
        <taxon>Eukaryota</taxon>
        <taxon>Fungi</taxon>
        <taxon>Dikarya</taxon>
        <taxon>Basidiomycota</taxon>
        <taxon>Ustilaginomycotina</taxon>
        <taxon>Malasseziomycetes</taxon>
        <taxon>Malasseziales</taxon>
        <taxon>Malasseziaceae</taxon>
        <taxon>Malassezia</taxon>
    </lineage>
</organism>
<comment type="cofactor">
    <cofactor evidence="1 21">
        <name>Mg(2+)</name>
        <dbReference type="ChEBI" id="CHEBI:18420"/>
    </cofactor>
</comment>
<evidence type="ECO:0000313" key="24">
    <source>
        <dbReference type="EMBL" id="PKI84419.1"/>
    </source>
</evidence>
<evidence type="ECO:0000259" key="23">
    <source>
        <dbReference type="SMART" id="SM00090"/>
    </source>
</evidence>
<keyword evidence="15" id="KW-0460">Magnesium</keyword>
<evidence type="ECO:0000256" key="19">
    <source>
        <dbReference type="PIRSR" id="PIRSR038147-1"/>
    </source>
</evidence>
<dbReference type="GO" id="GO:0046872">
    <property type="term" value="F:metal ion binding"/>
    <property type="evidence" value="ECO:0007669"/>
    <property type="project" value="UniProtKB-KW"/>
</dbReference>
<dbReference type="SMART" id="SM00090">
    <property type="entry name" value="RIO"/>
    <property type="match status" value="1"/>
</dbReference>
<keyword evidence="8 18" id="KW-0723">Serine/threonine-protein kinase</keyword>
<feature type="binding site" evidence="20">
    <location>
        <position position="291"/>
    </location>
    <ligand>
        <name>ATP</name>
        <dbReference type="ChEBI" id="CHEBI:30616"/>
    </ligand>
</feature>
<evidence type="ECO:0000256" key="22">
    <source>
        <dbReference type="SAM" id="MobiDB-lite"/>
    </source>
</evidence>
<comment type="catalytic activity">
    <reaction evidence="17 18">
        <text>L-seryl-[protein] + ATP = O-phospho-L-seryl-[protein] + ADP + H(+)</text>
        <dbReference type="Rhea" id="RHEA:17989"/>
        <dbReference type="Rhea" id="RHEA-COMP:9863"/>
        <dbReference type="Rhea" id="RHEA-COMP:11604"/>
        <dbReference type="ChEBI" id="CHEBI:15378"/>
        <dbReference type="ChEBI" id="CHEBI:29999"/>
        <dbReference type="ChEBI" id="CHEBI:30616"/>
        <dbReference type="ChEBI" id="CHEBI:83421"/>
        <dbReference type="ChEBI" id="CHEBI:456216"/>
        <dbReference type="EC" id="2.7.11.1"/>
    </reaction>
</comment>
<dbReference type="Proteomes" id="UP000232875">
    <property type="component" value="Unassembled WGS sequence"/>
</dbReference>
<dbReference type="GO" id="GO:0016787">
    <property type="term" value="F:hydrolase activity"/>
    <property type="evidence" value="ECO:0007669"/>
    <property type="project" value="UniProtKB-KW"/>
</dbReference>
<dbReference type="EC" id="2.7.11.1" evidence="4 18"/>
<dbReference type="FunFam" id="3.30.200.20:FF:000148">
    <property type="entry name" value="Serine/threonine-protein kinase RIO1"/>
    <property type="match status" value="1"/>
</dbReference>
<dbReference type="GO" id="GO:0005524">
    <property type="term" value="F:ATP binding"/>
    <property type="evidence" value="ECO:0007669"/>
    <property type="project" value="UniProtKB-KW"/>
</dbReference>
<dbReference type="PIRSF" id="PIRSF038147">
    <property type="entry name" value="Ser/Thr_PK_RIO1"/>
    <property type="match status" value="1"/>
</dbReference>